<proteinExistence type="predicted"/>
<accession>G5GIP0</accession>
<dbReference type="HOGENOM" id="CLU_808399_0_0_9"/>
<evidence type="ECO:0000313" key="1">
    <source>
        <dbReference type="EMBL" id="EHI55294.1"/>
    </source>
</evidence>
<dbReference type="Proteomes" id="UP000003011">
    <property type="component" value="Unassembled WGS sequence"/>
</dbReference>
<name>G5GIP0_9FIRM</name>
<keyword evidence="2" id="KW-1185">Reference proteome</keyword>
<dbReference type="EMBL" id="ACZL01000023">
    <property type="protein sequence ID" value="EHI55294.1"/>
    <property type="molecule type" value="Genomic_DNA"/>
</dbReference>
<dbReference type="OrthoDB" id="1956816at2"/>
<dbReference type="STRING" id="679200.HMPREF9333_01430"/>
<dbReference type="AlphaFoldDB" id="G5GIP0"/>
<organism evidence="1 2">
    <name type="scientific">Johnsonella ignava ATCC 51276</name>
    <dbReference type="NCBI Taxonomy" id="679200"/>
    <lineage>
        <taxon>Bacteria</taxon>
        <taxon>Bacillati</taxon>
        <taxon>Bacillota</taxon>
        <taxon>Clostridia</taxon>
        <taxon>Lachnospirales</taxon>
        <taxon>Lachnospiraceae</taxon>
        <taxon>Johnsonella</taxon>
    </lineage>
</organism>
<sequence>MVSLLKKILEMTKYKKTAIVLIFATSILSIMNLLVCSREHLEEVENFLQVSFHISFLDDNDTSGIFLKKSYELYPEWNCEIYALNNEKVTYHPEAVYMPASGIYDIPGLEYGYIEYKGNDKDVIKMINMTCLWFKKYREYKGADYVFSKKRVYYSLEEAVKNDPNMLYILGDCKEDIKEVLEPDNMRERYGEYLMPASNASIFDYYNILITKKADKRQRLIGFKLNRNIPEYICPFYVNTDLDIVLKGAQELLTLYEDKNMEFIEQIRSRLSSRPTDGGFYGDVTHNASVFNLRINGYAPDNIEIIDYNNEKIYFWYYDNLVLGMNAEFADISVCDGDNEGCNEK</sequence>
<evidence type="ECO:0000313" key="2">
    <source>
        <dbReference type="Proteomes" id="UP000003011"/>
    </source>
</evidence>
<dbReference type="RefSeq" id="WP_005541067.1">
    <property type="nucleotide sequence ID" value="NZ_JH378833.1"/>
</dbReference>
<comment type="caution">
    <text evidence="1">The sequence shown here is derived from an EMBL/GenBank/DDBJ whole genome shotgun (WGS) entry which is preliminary data.</text>
</comment>
<reference evidence="1 2" key="1">
    <citation type="submission" date="2011-08" db="EMBL/GenBank/DDBJ databases">
        <title>The Genome Sequence of Johnsonella ignava ATCC 51276.</title>
        <authorList>
            <consortium name="The Broad Institute Genome Sequencing Platform"/>
            <person name="Earl A."/>
            <person name="Ward D."/>
            <person name="Feldgarden M."/>
            <person name="Gevers D."/>
            <person name="Izard J."/>
            <person name="Blanton J.M."/>
            <person name="Baranova O.V."/>
            <person name="Dewhirst F.E."/>
            <person name="Young S.K."/>
            <person name="Zeng Q."/>
            <person name="Gargeya S."/>
            <person name="Fitzgerald M."/>
            <person name="Haas B."/>
            <person name="Abouelleil A."/>
            <person name="Alvarado L."/>
            <person name="Arachchi H.M."/>
            <person name="Berlin A."/>
            <person name="Brown A."/>
            <person name="Chapman S.B."/>
            <person name="Chen Z."/>
            <person name="Dunbar C."/>
            <person name="Freedman E."/>
            <person name="Gearin G."/>
            <person name="Gellesch M."/>
            <person name="Goldberg J."/>
            <person name="Griggs A."/>
            <person name="Gujja S."/>
            <person name="Heiman D."/>
            <person name="Howarth C."/>
            <person name="Larson L."/>
            <person name="Lui A."/>
            <person name="MacDonald P.J.P."/>
            <person name="Montmayeur A."/>
            <person name="Murphy C."/>
            <person name="Neiman D."/>
            <person name="Pearson M."/>
            <person name="Priest M."/>
            <person name="Roberts A."/>
            <person name="Saif S."/>
            <person name="Shea T."/>
            <person name="Shenoy N."/>
            <person name="Sisk P."/>
            <person name="Stolte C."/>
            <person name="Sykes S."/>
            <person name="Wortman J."/>
            <person name="Nusbaum C."/>
            <person name="Birren B."/>
        </authorList>
    </citation>
    <scope>NUCLEOTIDE SEQUENCE [LARGE SCALE GENOMIC DNA]</scope>
    <source>
        <strain evidence="1 2">ATCC 51276</strain>
    </source>
</reference>
<protein>
    <submittedName>
        <fullName evidence="1">Uncharacterized protein</fullName>
    </submittedName>
</protein>
<gene>
    <name evidence="1" type="ORF">HMPREF9333_01430</name>
</gene>